<dbReference type="NCBIfam" id="TIGR04131">
    <property type="entry name" value="Bac_Flav_CTERM"/>
    <property type="match status" value="1"/>
</dbReference>
<evidence type="ECO:0000256" key="1">
    <source>
        <dbReference type="SAM" id="SignalP"/>
    </source>
</evidence>
<dbReference type="Gene3D" id="2.60.40.4070">
    <property type="match status" value="1"/>
</dbReference>
<dbReference type="InterPro" id="IPR026341">
    <property type="entry name" value="T9SS_type_B"/>
</dbReference>
<dbReference type="AlphaFoldDB" id="A0A5M6CFM1"/>
<dbReference type="Pfam" id="PF13585">
    <property type="entry name" value="CHU_C"/>
    <property type="match status" value="1"/>
</dbReference>
<sequence length="610" mass="69590">MFRKILFFLLLSTVSVSAQDNSDPGPTCFDVKILPENNPYYLENTDQYVVCVDQKVTITPTINAPIRRTNMYDVEQIPFNAYPTTGTDIPYSTVVDIRGDNDINLPFKFCFFDQTWDRVSVHSNGYLSFTDGINHKIDTPQGGNTPSFTIPANAGGVTNTVMFWKHTHWMTGMQGAVRYAVYGEAPCRVFVVTYFDQLAFQLDPLACPTNLIPPQTHQIALHETTNFIDIIVTQHNGCPLTNDGLAILGINNANGTQAYTAPGKNLQIFDIVQQSWRFTPSGENMYRMEWLVDGNIASNNEGPFDVVIDKQKIITAQIIPFDCEGEDIDEIDKYEVRFRPAIDLGDIELERLVVCDKNQNTYNLNEIAQMVKDGQPDVSPEELAKLKFLYYPTEDDAINKTKQITNPREYPIEMGENEFYVRVETEIADCFEIAKAVIIKAPVEVKTPTDINLCKEYTLPVLTDDEFYYKLERLDEDAKFVVETMPQPSENQLINRVGYYRVSIKKTNEYGCENVKSFLLFVENCSFPKGISPNGDGDNDYLDLTYNNVVELKVFNRYGKVVYEHGKGYKRQWSGQDSSGKILPSGTYFLNVKTKNYEYQDWIQLMYEVK</sequence>
<protein>
    <submittedName>
        <fullName evidence="2">Gliding motility-associated C-terminal domain-containing protein</fullName>
    </submittedName>
</protein>
<dbReference type="Proteomes" id="UP000325141">
    <property type="component" value="Unassembled WGS sequence"/>
</dbReference>
<proteinExistence type="predicted"/>
<comment type="caution">
    <text evidence="2">The sequence shown here is derived from an EMBL/GenBank/DDBJ whole genome shotgun (WGS) entry which is preliminary data.</text>
</comment>
<name>A0A5M6CFM1_9FLAO</name>
<gene>
    <name evidence="2" type="ORF">F0460_11395</name>
</gene>
<reference evidence="2 3" key="1">
    <citation type="submission" date="2019-09" db="EMBL/GenBank/DDBJ databases">
        <title>Genome sequence and assembly of Flavobacterium sp.</title>
        <authorList>
            <person name="Chhetri G."/>
        </authorList>
    </citation>
    <scope>NUCLEOTIDE SEQUENCE [LARGE SCALE GENOMIC DNA]</scope>
    <source>
        <strain evidence="2 3">SNL9</strain>
    </source>
</reference>
<dbReference type="EMBL" id="VWSG01000008">
    <property type="protein sequence ID" value="KAA5533931.1"/>
    <property type="molecule type" value="Genomic_DNA"/>
</dbReference>
<organism evidence="2 3">
    <name type="scientific">Paenimyroides baculatum</name>
    <dbReference type="NCBI Taxonomy" id="2608000"/>
    <lineage>
        <taxon>Bacteria</taxon>
        <taxon>Pseudomonadati</taxon>
        <taxon>Bacteroidota</taxon>
        <taxon>Flavobacteriia</taxon>
        <taxon>Flavobacteriales</taxon>
        <taxon>Flavobacteriaceae</taxon>
        <taxon>Paenimyroides</taxon>
    </lineage>
</organism>
<accession>A0A5M6CFM1</accession>
<dbReference type="RefSeq" id="WP_150013320.1">
    <property type="nucleotide sequence ID" value="NZ_VWSG01000008.1"/>
</dbReference>
<feature type="signal peptide" evidence="1">
    <location>
        <begin position="1"/>
        <end position="18"/>
    </location>
</feature>
<keyword evidence="1" id="KW-0732">Signal</keyword>
<keyword evidence="3" id="KW-1185">Reference proteome</keyword>
<feature type="chain" id="PRO_5024409011" evidence="1">
    <location>
        <begin position="19"/>
        <end position="610"/>
    </location>
</feature>
<evidence type="ECO:0000313" key="3">
    <source>
        <dbReference type="Proteomes" id="UP000325141"/>
    </source>
</evidence>
<evidence type="ECO:0000313" key="2">
    <source>
        <dbReference type="EMBL" id="KAA5533931.1"/>
    </source>
</evidence>